<keyword evidence="2" id="KW-1185">Reference proteome</keyword>
<accession>A0A1J1HNV2</accession>
<dbReference type="AlphaFoldDB" id="A0A1J1HNV2"/>
<dbReference type="EMBL" id="CVRI01000014">
    <property type="protein sequence ID" value="CRK89725.1"/>
    <property type="molecule type" value="Genomic_DNA"/>
</dbReference>
<name>A0A1J1HNV2_9DIPT</name>
<protein>
    <submittedName>
        <fullName evidence="1">CLUMA_CG003598, isoform A</fullName>
    </submittedName>
</protein>
<reference evidence="1 2" key="1">
    <citation type="submission" date="2015-04" db="EMBL/GenBank/DDBJ databases">
        <authorList>
            <person name="Syromyatnikov M.Y."/>
            <person name="Popov V.N."/>
        </authorList>
    </citation>
    <scope>NUCLEOTIDE SEQUENCE [LARGE SCALE GENOMIC DNA]</scope>
</reference>
<sequence>MKNSQRATSNTDKYLYLEIHGGHTVVTEEYELKASLRDKRLLSYISYESNHSDKLSSVMSS</sequence>
<evidence type="ECO:0000313" key="1">
    <source>
        <dbReference type="EMBL" id="CRK89725.1"/>
    </source>
</evidence>
<dbReference type="Proteomes" id="UP000183832">
    <property type="component" value="Unassembled WGS sequence"/>
</dbReference>
<gene>
    <name evidence="1" type="ORF">CLUMA_CG003598</name>
</gene>
<evidence type="ECO:0000313" key="2">
    <source>
        <dbReference type="Proteomes" id="UP000183832"/>
    </source>
</evidence>
<organism evidence="1 2">
    <name type="scientific">Clunio marinus</name>
    <dbReference type="NCBI Taxonomy" id="568069"/>
    <lineage>
        <taxon>Eukaryota</taxon>
        <taxon>Metazoa</taxon>
        <taxon>Ecdysozoa</taxon>
        <taxon>Arthropoda</taxon>
        <taxon>Hexapoda</taxon>
        <taxon>Insecta</taxon>
        <taxon>Pterygota</taxon>
        <taxon>Neoptera</taxon>
        <taxon>Endopterygota</taxon>
        <taxon>Diptera</taxon>
        <taxon>Nematocera</taxon>
        <taxon>Chironomoidea</taxon>
        <taxon>Chironomidae</taxon>
        <taxon>Clunio</taxon>
    </lineage>
</organism>
<proteinExistence type="predicted"/>